<dbReference type="EMBL" id="PUEV01000016">
    <property type="protein sequence ID" value="PQM53277.1"/>
    <property type="molecule type" value="Genomic_DNA"/>
</dbReference>
<dbReference type="InterPro" id="IPR019710">
    <property type="entry name" value="DUF4226"/>
</dbReference>
<evidence type="ECO:0000313" key="1">
    <source>
        <dbReference type="EMBL" id="PQM53277.1"/>
    </source>
</evidence>
<proteinExistence type="predicted"/>
<name>A0A9X7IPV7_9MYCO</name>
<evidence type="ECO:0000313" key="2">
    <source>
        <dbReference type="Proteomes" id="UP000237911"/>
    </source>
</evidence>
<accession>A0A9X7IPV7</accession>
<evidence type="ECO:0008006" key="3">
    <source>
        <dbReference type="Google" id="ProtNLM"/>
    </source>
</evidence>
<gene>
    <name evidence="1" type="ORF">C5U48_05205</name>
</gene>
<reference evidence="1 2" key="1">
    <citation type="submission" date="2018-02" db="EMBL/GenBank/DDBJ databases">
        <title>Draft genome sequence of Mycobacterium virginiense isolated from mud of a swine farm in Japan.</title>
        <authorList>
            <person name="Ohya K."/>
        </authorList>
    </citation>
    <scope>NUCLEOTIDE SEQUENCE [LARGE SCALE GENOMIC DNA]</scope>
    <source>
        <strain evidence="1 2">GF75</strain>
    </source>
</reference>
<keyword evidence="2" id="KW-1185">Reference proteome</keyword>
<dbReference type="Proteomes" id="UP000237911">
    <property type="component" value="Unassembled WGS sequence"/>
</dbReference>
<protein>
    <recommendedName>
        <fullName evidence="3">DUF4226 domain-containing protein</fullName>
    </recommendedName>
</protein>
<dbReference type="RefSeq" id="WP_105294692.1">
    <property type="nucleotide sequence ID" value="NZ_PUEV01000016.1"/>
</dbReference>
<dbReference type="AlphaFoldDB" id="A0A9X7IPV7"/>
<comment type="caution">
    <text evidence="1">The sequence shown here is derived from an EMBL/GenBank/DDBJ whole genome shotgun (WGS) entry which is preliminary data.</text>
</comment>
<sequence>MPEELGAHADAARAREDVLTRRLQRSMQADRAFLATVRGAAQVALLGRTRLDSIEAEIREALAHHRALVLDTPAGARQFQRFLAAKTHDIHQVIADTVADSQARARSVRSLGGGYSAEGRQRPTIQAVDHSFKRGPATDDKRRLNQIDAFRESFGRDPASASDWATAAALDPNTYDPKFQGTQSEIRVARIDPVPGQGVVRASQWIPQRDVKSGLFSRDFGNDRGPDARFDPGDTKVTTYIDYENGIVVMRQNPSVELNASGGPGRVAVGVPQGSVSQAADGSVRIKYDAGNPLVPGFTTDAHGPLRDNRLSVNGDLVFTPGHDGVYIDGTRTNYPSLEVYQDLPSGDTHTVLIDPAHSGNTWLGPVTNLPIHHEVGVGSSRFAAFDDAAAHDFGPVYAPPSVSSQPAS</sequence>
<dbReference type="Pfam" id="PF10774">
    <property type="entry name" value="DUF4226"/>
    <property type="match status" value="1"/>
</dbReference>
<organism evidence="1 2">
    <name type="scientific">Mycolicibacter virginiensis</name>
    <dbReference type="NCBI Taxonomy" id="1795032"/>
    <lineage>
        <taxon>Bacteria</taxon>
        <taxon>Bacillati</taxon>
        <taxon>Actinomycetota</taxon>
        <taxon>Actinomycetes</taxon>
        <taxon>Mycobacteriales</taxon>
        <taxon>Mycobacteriaceae</taxon>
        <taxon>Mycolicibacter</taxon>
    </lineage>
</organism>